<protein>
    <submittedName>
        <fullName evidence="5">GFA family protein</fullName>
    </submittedName>
</protein>
<dbReference type="OrthoDB" id="9805575at2"/>
<evidence type="ECO:0000256" key="2">
    <source>
        <dbReference type="ARBA" id="ARBA00022723"/>
    </source>
</evidence>
<comment type="similarity">
    <text evidence="1">Belongs to the Gfa family.</text>
</comment>
<organism evidence="5 6">
    <name type="scientific">Corallococcus carmarthensis</name>
    <dbReference type="NCBI Taxonomy" id="2316728"/>
    <lineage>
        <taxon>Bacteria</taxon>
        <taxon>Pseudomonadati</taxon>
        <taxon>Myxococcota</taxon>
        <taxon>Myxococcia</taxon>
        <taxon>Myxococcales</taxon>
        <taxon>Cystobacterineae</taxon>
        <taxon>Myxococcaceae</taxon>
        <taxon>Corallococcus</taxon>
    </lineage>
</organism>
<gene>
    <name evidence="5" type="ORF">D7X32_00720</name>
</gene>
<dbReference type="Pfam" id="PF04828">
    <property type="entry name" value="GFA"/>
    <property type="match status" value="1"/>
</dbReference>
<dbReference type="InterPro" id="IPR006913">
    <property type="entry name" value="CENP-V/GFA"/>
</dbReference>
<dbReference type="SUPFAM" id="SSF51316">
    <property type="entry name" value="Mss4-like"/>
    <property type="match status" value="1"/>
</dbReference>
<evidence type="ECO:0000256" key="1">
    <source>
        <dbReference type="ARBA" id="ARBA00005495"/>
    </source>
</evidence>
<evidence type="ECO:0000313" key="5">
    <source>
        <dbReference type="EMBL" id="RKH07632.1"/>
    </source>
</evidence>
<dbReference type="InterPro" id="IPR011057">
    <property type="entry name" value="Mss4-like_sf"/>
</dbReference>
<keyword evidence="2" id="KW-0479">Metal-binding</keyword>
<dbReference type="Proteomes" id="UP000268313">
    <property type="component" value="Unassembled WGS sequence"/>
</dbReference>
<evidence type="ECO:0000259" key="4">
    <source>
        <dbReference type="PROSITE" id="PS51891"/>
    </source>
</evidence>
<feature type="domain" description="CENP-V/GFA" evidence="4">
    <location>
        <begin position="18"/>
        <end position="128"/>
    </location>
</feature>
<dbReference type="Gene3D" id="2.170.150.70">
    <property type="match status" value="1"/>
</dbReference>
<dbReference type="RefSeq" id="WP_120600548.1">
    <property type="nucleotide sequence ID" value="NZ_JABFJX010000001.1"/>
</dbReference>
<dbReference type="PANTHER" id="PTHR28620:SF1">
    <property type="entry name" value="CENP-V_GFA DOMAIN-CONTAINING PROTEIN"/>
    <property type="match status" value="1"/>
</dbReference>
<reference evidence="6" key="1">
    <citation type="submission" date="2018-09" db="EMBL/GenBank/DDBJ databases">
        <authorList>
            <person name="Livingstone P.G."/>
            <person name="Whitworth D.E."/>
        </authorList>
    </citation>
    <scope>NUCLEOTIDE SEQUENCE [LARGE SCALE GENOMIC DNA]</scope>
    <source>
        <strain evidence="6">CA043D</strain>
    </source>
</reference>
<keyword evidence="6" id="KW-1185">Reference proteome</keyword>
<dbReference type="InterPro" id="IPR052355">
    <property type="entry name" value="CENP-V-like"/>
</dbReference>
<sequence length="150" mass="16228">MTQTDLQKNPAKNGVQTYAGGCLCGAVRYEARVDLANVSRCNCTICMKYGYGGGAGMKPDAFRLLKGQDAIKKYGRDGSPNTRSFCSRCGVVCFGDGDVPELGGKFVSIYVNTLDDVDPSLLTFGYWDGRHDNWAAGLRPTPWPFQPAVA</sequence>
<dbReference type="EMBL" id="RAWE01000002">
    <property type="protein sequence ID" value="RKH07632.1"/>
    <property type="molecule type" value="Genomic_DNA"/>
</dbReference>
<dbReference type="GO" id="GO:0046872">
    <property type="term" value="F:metal ion binding"/>
    <property type="evidence" value="ECO:0007669"/>
    <property type="project" value="UniProtKB-KW"/>
</dbReference>
<dbReference type="PROSITE" id="PS51891">
    <property type="entry name" value="CENP_V_GFA"/>
    <property type="match status" value="1"/>
</dbReference>
<dbReference type="AlphaFoldDB" id="A0A3A8KZH4"/>
<dbReference type="GO" id="GO:0016846">
    <property type="term" value="F:carbon-sulfur lyase activity"/>
    <property type="evidence" value="ECO:0007669"/>
    <property type="project" value="InterPro"/>
</dbReference>
<keyword evidence="3" id="KW-0862">Zinc</keyword>
<proteinExistence type="inferred from homology"/>
<accession>A0A3A8KZH4</accession>
<comment type="caution">
    <text evidence="5">The sequence shown here is derived from an EMBL/GenBank/DDBJ whole genome shotgun (WGS) entry which is preliminary data.</text>
</comment>
<dbReference type="PANTHER" id="PTHR28620">
    <property type="entry name" value="CENTROMERE PROTEIN V"/>
    <property type="match status" value="1"/>
</dbReference>
<name>A0A3A8KZH4_9BACT</name>
<evidence type="ECO:0000256" key="3">
    <source>
        <dbReference type="ARBA" id="ARBA00022833"/>
    </source>
</evidence>
<evidence type="ECO:0000313" key="6">
    <source>
        <dbReference type="Proteomes" id="UP000268313"/>
    </source>
</evidence>